<dbReference type="NCBIfam" id="NF008644">
    <property type="entry name" value="PRK11637.1"/>
    <property type="match status" value="1"/>
</dbReference>
<dbReference type="Proteomes" id="UP000244920">
    <property type="component" value="Chromosome"/>
</dbReference>
<dbReference type="InterPro" id="IPR016047">
    <property type="entry name" value="M23ase_b-sheet_dom"/>
</dbReference>
<gene>
    <name evidence="5" type="ORF">DDU33_07085</name>
</gene>
<evidence type="ECO:0000256" key="3">
    <source>
        <dbReference type="SAM" id="SignalP"/>
    </source>
</evidence>
<feature type="chain" id="PRO_5015955775" description="M23ase beta-sheet core domain-containing protein" evidence="3">
    <location>
        <begin position="25"/>
        <end position="390"/>
    </location>
</feature>
<keyword evidence="1" id="KW-0175">Coiled coil</keyword>
<feature type="region of interest" description="Disordered" evidence="2">
    <location>
        <begin position="160"/>
        <end position="196"/>
    </location>
</feature>
<sequence>MKVSRLSLAVLFCCIYLVTPTSSANQLSDIQQKIKQQTTKINENRQKRNALQSTLKNQEIEMGKVFNKLKETETSLADIRAAIKRTEQEIKRLEQQEKEQKEKLKEQLDSAYRSGIHPSVIERLMSEDAKNADRMTAYYEHINQVRIDAIHELRRTQQELKERRDELKGQQKGQQTQLTEQKKQENDLKKVQRERETTLRSIDKTLEQDESRLDDLKTNAATLKQKIANAAKESEQQEKQEIAKLEEKKNKEENRKATEEEKQQVRAGSGLKSGKYAMPISGSIVTKFGGSWNGIVIAAGAGTPVKAIASGRVIMADWLQGYGNMVAIDHGNGDISLYGYNQNVAVRKGSRVSAGQVIASVGNTGGQNRNALYFGITRKGNPVNPLSVVK</sequence>
<dbReference type="EMBL" id="CP029206">
    <property type="protein sequence ID" value="AWI51261.1"/>
    <property type="molecule type" value="Genomic_DNA"/>
</dbReference>
<evidence type="ECO:0000256" key="2">
    <source>
        <dbReference type="SAM" id="MobiDB-lite"/>
    </source>
</evidence>
<evidence type="ECO:0000313" key="5">
    <source>
        <dbReference type="EMBL" id="AWI51261.1"/>
    </source>
</evidence>
<accession>A0A2U8FJS9</accession>
<feature type="domain" description="M23ase beta-sheet core" evidence="4">
    <location>
        <begin position="292"/>
        <end position="385"/>
    </location>
</feature>
<feature type="compositionally biased region" description="Basic and acidic residues" evidence="2">
    <location>
        <begin position="160"/>
        <end position="169"/>
    </location>
</feature>
<dbReference type="Pfam" id="PF01551">
    <property type="entry name" value="Peptidase_M23"/>
    <property type="match status" value="1"/>
</dbReference>
<evidence type="ECO:0000313" key="6">
    <source>
        <dbReference type="Proteomes" id="UP000244920"/>
    </source>
</evidence>
<dbReference type="PANTHER" id="PTHR21666:SF270">
    <property type="entry name" value="MUREIN HYDROLASE ACTIVATOR ENVC"/>
    <property type="match status" value="1"/>
</dbReference>
<dbReference type="AlphaFoldDB" id="A0A2U8FJS9"/>
<proteinExistence type="predicted"/>
<dbReference type="InterPro" id="IPR050570">
    <property type="entry name" value="Cell_wall_metabolism_enzyme"/>
</dbReference>
<reference evidence="6" key="1">
    <citation type="submission" date="2018-05" db="EMBL/GenBank/DDBJ databases">
        <title>Complete genome sequence of Actinobacillus porcitonsillarum reference strain 9953L55 (CCUG 46996).</title>
        <authorList>
            <person name="Dona V."/>
            <person name="Perreten V."/>
        </authorList>
    </citation>
    <scope>NUCLEOTIDE SEQUENCE [LARGE SCALE GENOMIC DNA]</scope>
    <source>
        <strain evidence="6">9953L55</strain>
    </source>
</reference>
<feature type="compositionally biased region" description="Basic and acidic residues" evidence="2">
    <location>
        <begin position="180"/>
        <end position="196"/>
    </location>
</feature>
<name>A0A2U8FJS9_9PAST</name>
<organism evidence="5 6">
    <name type="scientific">Actinobacillus porcitonsillarum</name>
    <dbReference type="NCBI Taxonomy" id="189834"/>
    <lineage>
        <taxon>Bacteria</taxon>
        <taxon>Pseudomonadati</taxon>
        <taxon>Pseudomonadota</taxon>
        <taxon>Gammaproteobacteria</taxon>
        <taxon>Pasteurellales</taxon>
        <taxon>Pasteurellaceae</taxon>
        <taxon>Actinobacillus</taxon>
    </lineage>
</organism>
<protein>
    <recommendedName>
        <fullName evidence="4">M23ase beta-sheet core domain-containing protein</fullName>
    </recommendedName>
</protein>
<feature type="region of interest" description="Disordered" evidence="2">
    <location>
        <begin position="245"/>
        <end position="269"/>
    </location>
</feature>
<dbReference type="InterPro" id="IPR011055">
    <property type="entry name" value="Dup_hybrid_motif"/>
</dbReference>
<evidence type="ECO:0000256" key="1">
    <source>
        <dbReference type="SAM" id="Coils"/>
    </source>
</evidence>
<dbReference type="Gene3D" id="6.10.250.3150">
    <property type="match status" value="1"/>
</dbReference>
<dbReference type="CDD" id="cd12797">
    <property type="entry name" value="M23_peptidase"/>
    <property type="match status" value="1"/>
</dbReference>
<feature type="compositionally biased region" description="Basic and acidic residues" evidence="2">
    <location>
        <begin position="245"/>
        <end position="264"/>
    </location>
</feature>
<dbReference type="SUPFAM" id="SSF51261">
    <property type="entry name" value="Duplicated hybrid motif"/>
    <property type="match status" value="1"/>
</dbReference>
<dbReference type="GO" id="GO:0004222">
    <property type="term" value="F:metalloendopeptidase activity"/>
    <property type="evidence" value="ECO:0007669"/>
    <property type="project" value="TreeGrafter"/>
</dbReference>
<feature type="coiled-coil region" evidence="1">
    <location>
        <begin position="27"/>
        <end position="114"/>
    </location>
</feature>
<feature type="signal peptide" evidence="3">
    <location>
        <begin position="1"/>
        <end position="24"/>
    </location>
</feature>
<keyword evidence="6" id="KW-1185">Reference proteome</keyword>
<keyword evidence="3" id="KW-0732">Signal</keyword>
<dbReference type="Gene3D" id="2.70.70.10">
    <property type="entry name" value="Glucose Permease (Domain IIA)"/>
    <property type="match status" value="1"/>
</dbReference>
<evidence type="ECO:0000259" key="4">
    <source>
        <dbReference type="Pfam" id="PF01551"/>
    </source>
</evidence>
<dbReference type="PANTHER" id="PTHR21666">
    <property type="entry name" value="PEPTIDASE-RELATED"/>
    <property type="match status" value="1"/>
</dbReference>
<dbReference type="KEGG" id="apor:DDU33_07085"/>
<feature type="compositionally biased region" description="Low complexity" evidence="2">
    <location>
        <begin position="170"/>
        <end position="179"/>
    </location>
</feature>
<dbReference type="FunFam" id="2.70.70.10:FF:000003">
    <property type="entry name" value="Murein hydrolase activator EnvC"/>
    <property type="match status" value="1"/>
</dbReference>